<feature type="transmembrane region" description="Helical" evidence="7">
    <location>
        <begin position="12"/>
        <end position="35"/>
    </location>
</feature>
<proteinExistence type="inferred from homology"/>
<dbReference type="AlphaFoldDB" id="A0A0U5KZH6"/>
<evidence type="ECO:0000256" key="5">
    <source>
        <dbReference type="ARBA" id="ARBA00022989"/>
    </source>
</evidence>
<evidence type="ECO:0000256" key="7">
    <source>
        <dbReference type="SAM" id="Phobius"/>
    </source>
</evidence>
<comment type="subcellular location">
    <subcellularLocation>
        <location evidence="1">Cell membrane</location>
        <topology evidence="1">Multi-pass membrane protein</topology>
    </subcellularLocation>
</comment>
<evidence type="ECO:0000256" key="4">
    <source>
        <dbReference type="ARBA" id="ARBA00022692"/>
    </source>
</evidence>
<evidence type="ECO:0000256" key="6">
    <source>
        <dbReference type="ARBA" id="ARBA00023136"/>
    </source>
</evidence>
<feature type="transmembrane region" description="Helical" evidence="7">
    <location>
        <begin position="79"/>
        <end position="99"/>
    </location>
</feature>
<evidence type="ECO:0000256" key="3">
    <source>
        <dbReference type="ARBA" id="ARBA00022475"/>
    </source>
</evidence>
<dbReference type="Pfam" id="PF13440">
    <property type="entry name" value="Polysacc_synt_3"/>
    <property type="match status" value="1"/>
</dbReference>
<evidence type="ECO:0000313" key="8">
    <source>
        <dbReference type="EMBL" id="CUU22288.1"/>
    </source>
</evidence>
<reference evidence="9" key="1">
    <citation type="submission" date="2015-11" db="EMBL/GenBank/DDBJ databases">
        <authorList>
            <person name="Blom J."/>
        </authorList>
    </citation>
    <scope>NUCLEOTIDE SEQUENCE [LARGE SCALE GENOMIC DNA]</scope>
</reference>
<dbReference type="EMBL" id="LN907827">
    <property type="protein sequence ID" value="CUU22288.1"/>
    <property type="molecule type" value="Genomic_DNA"/>
</dbReference>
<name>A0A0U5KZH6_9GAMM</name>
<evidence type="ECO:0000256" key="2">
    <source>
        <dbReference type="ARBA" id="ARBA00007430"/>
    </source>
</evidence>
<keyword evidence="6 7" id="KW-0472">Membrane</keyword>
<gene>
    <name evidence="8" type="ORF">EM595_0051</name>
</gene>
<dbReference type="RefSeq" id="WP_067426575.1">
    <property type="nucleotide sequence ID" value="NZ_CP072598.1"/>
</dbReference>
<dbReference type="STRING" id="1619313.EM595_0051"/>
<dbReference type="PANTHER" id="PTHR30250">
    <property type="entry name" value="PST FAMILY PREDICTED COLANIC ACID TRANSPORTER"/>
    <property type="match status" value="1"/>
</dbReference>
<feature type="transmembrane region" description="Helical" evidence="7">
    <location>
        <begin position="41"/>
        <end position="58"/>
    </location>
</feature>
<keyword evidence="4 7" id="KW-0812">Transmembrane</keyword>
<dbReference type="PANTHER" id="PTHR30250:SF10">
    <property type="entry name" value="LIPOPOLYSACCHARIDE BIOSYNTHESIS PROTEIN WZXC"/>
    <property type="match status" value="1"/>
</dbReference>
<evidence type="ECO:0000313" key="9">
    <source>
        <dbReference type="Proteomes" id="UP000059419"/>
    </source>
</evidence>
<dbReference type="PATRIC" id="fig|1619313.3.peg.49"/>
<evidence type="ECO:0000256" key="1">
    <source>
        <dbReference type="ARBA" id="ARBA00004651"/>
    </source>
</evidence>
<accession>A0A0U5KZH6</accession>
<feature type="transmembrane region" description="Helical" evidence="7">
    <location>
        <begin position="149"/>
        <end position="177"/>
    </location>
</feature>
<organism evidence="8 9">
    <name type="scientific">Duffyella gerundensis</name>
    <dbReference type="NCBI Taxonomy" id="1619313"/>
    <lineage>
        <taxon>Bacteria</taxon>
        <taxon>Pseudomonadati</taxon>
        <taxon>Pseudomonadota</taxon>
        <taxon>Gammaproteobacteria</taxon>
        <taxon>Enterobacterales</taxon>
        <taxon>Erwiniaceae</taxon>
        <taxon>Duffyella</taxon>
    </lineage>
</organism>
<comment type="similarity">
    <text evidence="2">Belongs to the polysaccharide synthase family.</text>
</comment>
<keyword evidence="5 7" id="KW-1133">Transmembrane helix</keyword>
<dbReference type="GO" id="GO:0005886">
    <property type="term" value="C:plasma membrane"/>
    <property type="evidence" value="ECO:0007669"/>
    <property type="project" value="UniProtKB-SubCell"/>
</dbReference>
<dbReference type="OrthoDB" id="8538786at2"/>
<dbReference type="GeneID" id="84614953"/>
<keyword evidence="9" id="KW-1185">Reference proteome</keyword>
<dbReference type="KEGG" id="ege:EM595_0051"/>
<keyword evidence="3" id="KW-1003">Cell membrane</keyword>
<dbReference type="InterPro" id="IPR050833">
    <property type="entry name" value="Poly_Biosynth_Transport"/>
</dbReference>
<dbReference type="Proteomes" id="UP000059419">
    <property type="component" value="Chromosome 1"/>
</dbReference>
<protein>
    <submittedName>
        <fullName evidence="8">Colanic acid exporter</fullName>
    </submittedName>
</protein>
<sequence length="213" mass="24054">MTTKQRAISDIRWSLLSAVKIVAIGALQLSLLAQVLGEGEFDMLATSIIMLLILDTLCDRGFSNKIIRRHILNNNQLSTLYWFNIISGLAFFAVLFIGSDVISRFSGQPELGLMIEMLSLVFIIIPQGQHYRAILQKERHFTRIALTETAAVITGMTATLITVWLSPSILCAVWGYLAMVSVRTLMFCCYGREYFQAEFVFNMKSLSSLRRTR</sequence>